<evidence type="ECO:0000256" key="8">
    <source>
        <dbReference type="ARBA" id="ARBA00023170"/>
    </source>
</evidence>
<feature type="transmembrane region" description="Helical" evidence="10">
    <location>
        <begin position="49"/>
        <end position="66"/>
    </location>
</feature>
<sequence>MSRGELSTSLPAYQPVNHDFLAINVKVMYLVGQWNGYWQDKRNWRYSAYLGYAVFMILVMTVHFISEVLELYVSWGDFTNFASTAWFANNYGATIIKQVFILAQADRIQSVTQRLRGGVLSSGLRWSKEQDEIARNTNRKTRFLSIAYYAIAVSSCTGLIVISLRTSYRQLSGAANLTEVGADTMELPLRAWFPVDMQNPQNFLLLFGFQLFIVAAGPMINIGTDTFITGLIIHACGEFRVLKKSLRNLKQRARQLLQEDTGCRKTTSNCKISLSSVAVPESTNHTDNHFKRAKFCPEATEPAHENGFLNAKADVDSKVHKALVECVRHHQQLLLFVSDLEDMFSSMMFFQFLSISLRICLIIFHITMSDDEGLVQLTYLQILCVSFLQGLPFCWYGSDLTYQSECVARAMYETPWLEGPLKFRRSLTIIVTRAQAPLRLTGGKIYVMSLETFQAMIYASFSFFKLLQQLSVS</sequence>
<keyword evidence="3 10" id="KW-0716">Sensory transduction</keyword>
<feature type="transmembrane region" description="Helical" evidence="10">
    <location>
        <begin position="203"/>
        <end position="220"/>
    </location>
</feature>
<evidence type="ECO:0000256" key="7">
    <source>
        <dbReference type="ARBA" id="ARBA00023136"/>
    </source>
</evidence>
<organism evidence="11 12">
    <name type="scientific">Zootermopsis nevadensis</name>
    <name type="common">Dampwood termite</name>
    <dbReference type="NCBI Taxonomy" id="136037"/>
    <lineage>
        <taxon>Eukaryota</taxon>
        <taxon>Metazoa</taxon>
        <taxon>Ecdysozoa</taxon>
        <taxon>Arthropoda</taxon>
        <taxon>Hexapoda</taxon>
        <taxon>Insecta</taxon>
        <taxon>Pterygota</taxon>
        <taxon>Neoptera</taxon>
        <taxon>Polyneoptera</taxon>
        <taxon>Dictyoptera</taxon>
        <taxon>Blattodea</taxon>
        <taxon>Blattoidea</taxon>
        <taxon>Termitoidae</taxon>
        <taxon>Termopsidae</taxon>
        <taxon>Zootermopsis</taxon>
    </lineage>
</organism>
<dbReference type="OrthoDB" id="6617147at2759"/>
<dbReference type="Pfam" id="PF02949">
    <property type="entry name" value="7tm_6"/>
    <property type="match status" value="1"/>
</dbReference>
<dbReference type="GO" id="GO:0004984">
    <property type="term" value="F:olfactory receptor activity"/>
    <property type="evidence" value="ECO:0007669"/>
    <property type="project" value="InterPro"/>
</dbReference>
<gene>
    <name evidence="11" type="ORF">L798_14033</name>
</gene>
<feature type="transmembrane region" description="Helical" evidence="10">
    <location>
        <begin position="20"/>
        <end position="37"/>
    </location>
</feature>
<feature type="transmembrane region" description="Helical" evidence="10">
    <location>
        <begin position="348"/>
        <end position="368"/>
    </location>
</feature>
<evidence type="ECO:0000313" key="12">
    <source>
        <dbReference type="Proteomes" id="UP000027135"/>
    </source>
</evidence>
<keyword evidence="9 10" id="KW-0807">Transducer</keyword>
<dbReference type="InParanoid" id="A0A067QPL2"/>
<comment type="subcellular location">
    <subcellularLocation>
        <location evidence="1 10">Cell membrane</location>
        <topology evidence="1 10">Multi-pass membrane protein</topology>
    </subcellularLocation>
</comment>
<evidence type="ECO:0000256" key="9">
    <source>
        <dbReference type="ARBA" id="ARBA00023224"/>
    </source>
</evidence>
<proteinExistence type="inferred from homology"/>
<reference evidence="11 12" key="1">
    <citation type="journal article" date="2014" name="Nat. Commun.">
        <title>Molecular traces of alternative social organization in a termite genome.</title>
        <authorList>
            <person name="Terrapon N."/>
            <person name="Li C."/>
            <person name="Robertson H.M."/>
            <person name="Ji L."/>
            <person name="Meng X."/>
            <person name="Booth W."/>
            <person name="Chen Z."/>
            <person name="Childers C.P."/>
            <person name="Glastad K.M."/>
            <person name="Gokhale K."/>
            <person name="Gowin J."/>
            <person name="Gronenberg W."/>
            <person name="Hermansen R.A."/>
            <person name="Hu H."/>
            <person name="Hunt B.G."/>
            <person name="Huylmans A.K."/>
            <person name="Khalil S.M."/>
            <person name="Mitchell R.D."/>
            <person name="Munoz-Torres M.C."/>
            <person name="Mustard J.A."/>
            <person name="Pan H."/>
            <person name="Reese J.T."/>
            <person name="Scharf M.E."/>
            <person name="Sun F."/>
            <person name="Vogel H."/>
            <person name="Xiao J."/>
            <person name="Yang W."/>
            <person name="Yang Z."/>
            <person name="Yang Z."/>
            <person name="Zhou J."/>
            <person name="Zhu J."/>
            <person name="Brent C.S."/>
            <person name="Elsik C.G."/>
            <person name="Goodisman M.A."/>
            <person name="Liberles D.A."/>
            <person name="Roe R.M."/>
            <person name="Vargo E.L."/>
            <person name="Vilcinskas A."/>
            <person name="Wang J."/>
            <person name="Bornberg-Bauer E."/>
            <person name="Korb J."/>
            <person name="Zhang G."/>
            <person name="Liebig J."/>
        </authorList>
    </citation>
    <scope>NUCLEOTIDE SEQUENCE [LARGE SCALE GENOMIC DNA]</scope>
    <source>
        <tissue evidence="11">Whole organism</tissue>
    </source>
</reference>
<dbReference type="GO" id="GO:0005886">
    <property type="term" value="C:plasma membrane"/>
    <property type="evidence" value="ECO:0007669"/>
    <property type="project" value="UniProtKB-SubCell"/>
</dbReference>
<evidence type="ECO:0000256" key="10">
    <source>
        <dbReference type="RuleBase" id="RU351113"/>
    </source>
</evidence>
<feature type="transmembrane region" description="Helical" evidence="10">
    <location>
        <begin position="374"/>
        <end position="395"/>
    </location>
</feature>
<dbReference type="EMBL" id="KK853098">
    <property type="protein sequence ID" value="KDR11401.1"/>
    <property type="molecule type" value="Genomic_DNA"/>
</dbReference>
<evidence type="ECO:0000256" key="5">
    <source>
        <dbReference type="ARBA" id="ARBA00022725"/>
    </source>
</evidence>
<keyword evidence="8 10" id="KW-0675">Receptor</keyword>
<protein>
    <recommendedName>
        <fullName evidence="10">Odorant receptor</fullName>
    </recommendedName>
</protein>
<comment type="caution">
    <text evidence="10">Lacks conserved residue(s) required for the propagation of feature annotation.</text>
</comment>
<evidence type="ECO:0000256" key="2">
    <source>
        <dbReference type="ARBA" id="ARBA00022475"/>
    </source>
</evidence>
<keyword evidence="6 10" id="KW-1133">Transmembrane helix</keyword>
<dbReference type="GO" id="GO:0005549">
    <property type="term" value="F:odorant binding"/>
    <property type="evidence" value="ECO:0007669"/>
    <property type="project" value="InterPro"/>
</dbReference>
<feature type="transmembrane region" description="Helical" evidence="10">
    <location>
        <begin position="146"/>
        <end position="164"/>
    </location>
</feature>
<comment type="similarity">
    <text evidence="10">Belongs to the insect chemoreceptor superfamily. Heteromeric odorant receptor channel (TC 1.A.69) family.</text>
</comment>
<dbReference type="GO" id="GO:0007165">
    <property type="term" value="P:signal transduction"/>
    <property type="evidence" value="ECO:0007669"/>
    <property type="project" value="UniProtKB-KW"/>
</dbReference>
<evidence type="ECO:0000256" key="1">
    <source>
        <dbReference type="ARBA" id="ARBA00004651"/>
    </source>
</evidence>
<dbReference type="AlphaFoldDB" id="A0A067QPL2"/>
<keyword evidence="2" id="KW-1003">Cell membrane</keyword>
<dbReference type="Proteomes" id="UP000027135">
    <property type="component" value="Unassembled WGS sequence"/>
</dbReference>
<accession>A0A067QPL2</accession>
<dbReference type="FunCoup" id="A0A067QPL2">
    <property type="interactions" value="61"/>
</dbReference>
<evidence type="ECO:0000256" key="6">
    <source>
        <dbReference type="ARBA" id="ARBA00022989"/>
    </source>
</evidence>
<dbReference type="eggNOG" id="ENOG502SAW0">
    <property type="taxonomic scope" value="Eukaryota"/>
</dbReference>
<dbReference type="PANTHER" id="PTHR21137:SF3">
    <property type="entry name" value="ODORANT RECEPTOR 30A-RELATED"/>
    <property type="match status" value="1"/>
</dbReference>
<keyword evidence="7 10" id="KW-0472">Membrane</keyword>
<evidence type="ECO:0000256" key="3">
    <source>
        <dbReference type="ARBA" id="ARBA00022606"/>
    </source>
</evidence>
<name>A0A067QPL2_ZOONE</name>
<evidence type="ECO:0000256" key="4">
    <source>
        <dbReference type="ARBA" id="ARBA00022692"/>
    </source>
</evidence>
<dbReference type="InterPro" id="IPR004117">
    <property type="entry name" value="7tm6_olfct_rcpt"/>
</dbReference>
<dbReference type="PANTHER" id="PTHR21137">
    <property type="entry name" value="ODORANT RECEPTOR"/>
    <property type="match status" value="1"/>
</dbReference>
<keyword evidence="12" id="KW-1185">Reference proteome</keyword>
<keyword evidence="4 10" id="KW-0812">Transmembrane</keyword>
<keyword evidence="5 10" id="KW-0552">Olfaction</keyword>
<evidence type="ECO:0000313" key="11">
    <source>
        <dbReference type="EMBL" id="KDR11401.1"/>
    </source>
</evidence>